<reference evidence="5 6" key="1">
    <citation type="submission" date="2019-08" db="EMBL/GenBank/DDBJ databases">
        <title>Whole genome sequencing of chitin degrading bacteria Chitinophaga pinensis YS16.</title>
        <authorList>
            <person name="Singh R.P."/>
            <person name="Manchanda G."/>
            <person name="Maurya I.K."/>
            <person name="Joshi N.K."/>
            <person name="Srivastava A.K."/>
        </authorList>
    </citation>
    <scope>NUCLEOTIDE SEQUENCE [LARGE SCALE GENOMIC DNA]</scope>
    <source>
        <strain evidence="5 6">YS-16</strain>
    </source>
</reference>
<keyword evidence="2" id="KW-0238">DNA-binding</keyword>
<dbReference type="InterPro" id="IPR036388">
    <property type="entry name" value="WH-like_DNA-bd_sf"/>
</dbReference>
<organism evidence="5 6">
    <name type="scientific">Chitinophaga pinensis</name>
    <dbReference type="NCBI Taxonomy" id="79329"/>
    <lineage>
        <taxon>Bacteria</taxon>
        <taxon>Pseudomonadati</taxon>
        <taxon>Bacteroidota</taxon>
        <taxon>Chitinophagia</taxon>
        <taxon>Chitinophagales</taxon>
        <taxon>Chitinophagaceae</taxon>
        <taxon>Chitinophaga</taxon>
    </lineage>
</organism>
<dbReference type="InterPro" id="IPR023187">
    <property type="entry name" value="Tscrpt_reg_MarR-type_CS"/>
</dbReference>
<dbReference type="SUPFAM" id="SSF46785">
    <property type="entry name" value="Winged helix' DNA-binding domain"/>
    <property type="match status" value="1"/>
</dbReference>
<evidence type="ECO:0000256" key="1">
    <source>
        <dbReference type="ARBA" id="ARBA00023015"/>
    </source>
</evidence>
<dbReference type="PROSITE" id="PS01117">
    <property type="entry name" value="HTH_MARR_1"/>
    <property type="match status" value="1"/>
</dbReference>
<comment type="caution">
    <text evidence="5">The sequence shown here is derived from an EMBL/GenBank/DDBJ whole genome shotgun (WGS) entry which is preliminary data.</text>
</comment>
<evidence type="ECO:0000256" key="3">
    <source>
        <dbReference type="ARBA" id="ARBA00023163"/>
    </source>
</evidence>
<keyword evidence="1" id="KW-0805">Transcription regulation</keyword>
<keyword evidence="3" id="KW-0804">Transcription</keyword>
<evidence type="ECO:0000259" key="4">
    <source>
        <dbReference type="PROSITE" id="PS50995"/>
    </source>
</evidence>
<dbReference type="Gene3D" id="1.10.10.10">
    <property type="entry name" value="Winged helix-like DNA-binding domain superfamily/Winged helix DNA-binding domain"/>
    <property type="match status" value="1"/>
</dbReference>
<dbReference type="PANTHER" id="PTHR42756:SF1">
    <property type="entry name" value="TRANSCRIPTIONAL REPRESSOR OF EMRAB OPERON"/>
    <property type="match status" value="1"/>
</dbReference>
<dbReference type="SMART" id="SM00347">
    <property type="entry name" value="HTH_MARR"/>
    <property type="match status" value="1"/>
</dbReference>
<dbReference type="EMBL" id="VOHS01000044">
    <property type="protein sequence ID" value="TWV94708.1"/>
    <property type="molecule type" value="Genomic_DNA"/>
</dbReference>
<evidence type="ECO:0000313" key="6">
    <source>
        <dbReference type="Proteomes" id="UP000318815"/>
    </source>
</evidence>
<dbReference type="AlphaFoldDB" id="A0A5C6LMR0"/>
<dbReference type="OrthoDB" id="9786071at2"/>
<gene>
    <name evidence="5" type="ORF">FEF09_25335</name>
</gene>
<name>A0A5C6LMR0_9BACT</name>
<dbReference type="InterPro" id="IPR000835">
    <property type="entry name" value="HTH_MarR-typ"/>
</dbReference>
<feature type="domain" description="HTH marR-type" evidence="4">
    <location>
        <begin position="84"/>
        <end position="217"/>
    </location>
</feature>
<dbReference type="PROSITE" id="PS50995">
    <property type="entry name" value="HTH_MARR_2"/>
    <property type="match status" value="1"/>
</dbReference>
<dbReference type="InterPro" id="IPR036390">
    <property type="entry name" value="WH_DNA-bd_sf"/>
</dbReference>
<dbReference type="GO" id="GO:0003700">
    <property type="term" value="F:DNA-binding transcription factor activity"/>
    <property type="evidence" value="ECO:0007669"/>
    <property type="project" value="InterPro"/>
</dbReference>
<keyword evidence="6" id="KW-1185">Reference proteome</keyword>
<proteinExistence type="predicted"/>
<protein>
    <submittedName>
        <fullName evidence="5">MarR family transcriptional regulator</fullName>
    </submittedName>
</protein>
<dbReference type="GO" id="GO:0003677">
    <property type="term" value="F:DNA binding"/>
    <property type="evidence" value="ECO:0007669"/>
    <property type="project" value="UniProtKB-KW"/>
</dbReference>
<evidence type="ECO:0000256" key="2">
    <source>
        <dbReference type="ARBA" id="ARBA00023125"/>
    </source>
</evidence>
<evidence type="ECO:0000313" key="5">
    <source>
        <dbReference type="EMBL" id="TWV94708.1"/>
    </source>
</evidence>
<accession>A0A5C6LMR0</accession>
<dbReference type="PANTHER" id="PTHR42756">
    <property type="entry name" value="TRANSCRIPTIONAL REGULATOR, MARR"/>
    <property type="match status" value="1"/>
</dbReference>
<sequence>MPGNKQTTGLTSYCTICSNGSLLEGKFLHPDYHILIITGPDYSKKTNIWYLYQYYPQSIFVLLLHLTMKKTSGFSPEQQLTSLDARLLLSLQRLSDMLKAMQWEQARILGITPLQLQILLFTGHHTAEVNKVAYIATELQLSRPTVSDAAAALVSKGFLRMEEDMRDRRSYSFLLTDTGREVLTQAEQYIAELDTILQKRPLQEKSSLYQSVYTIIAGLYDKEKGGMQRMCYSCAHYEGNKKRQHYCRLFKKKLLSAELQIDCIDHSSLSGPARVISSSDNNG</sequence>
<dbReference type="Pfam" id="PF12802">
    <property type="entry name" value="MarR_2"/>
    <property type="match status" value="1"/>
</dbReference>
<dbReference type="Proteomes" id="UP000318815">
    <property type="component" value="Unassembled WGS sequence"/>
</dbReference>